<proteinExistence type="predicted"/>
<dbReference type="Proteomes" id="UP001460270">
    <property type="component" value="Unassembled WGS sequence"/>
</dbReference>
<accession>A0AAW0QAE1</accession>
<dbReference type="AlphaFoldDB" id="A0AAW0QAE1"/>
<comment type="caution">
    <text evidence="1">The sequence shown here is derived from an EMBL/GenBank/DDBJ whole genome shotgun (WGS) entry which is preliminary data.</text>
</comment>
<name>A0AAW0QAE1_9GOBI</name>
<keyword evidence="2" id="KW-1185">Reference proteome</keyword>
<evidence type="ECO:0000313" key="1">
    <source>
        <dbReference type="EMBL" id="KAK7945065.1"/>
    </source>
</evidence>
<dbReference type="EMBL" id="JBBPFD010000001">
    <property type="protein sequence ID" value="KAK7945065.1"/>
    <property type="molecule type" value="Genomic_DNA"/>
</dbReference>
<evidence type="ECO:0000313" key="2">
    <source>
        <dbReference type="Proteomes" id="UP001460270"/>
    </source>
</evidence>
<protein>
    <submittedName>
        <fullName evidence="1">Uncharacterized protein</fullName>
    </submittedName>
</protein>
<sequence length="125" mass="13967">MLALPSSSTSHSQSAAWLWLHFQSRTAPVFPTRRPSGRPTLRNSHTRTATLQVAHSALAGRDGGLREHFGVLFVITELSHGSEDEDGDANTVCWRITDNNTEMKTGVEDVGRLWELKSERVCFYL</sequence>
<reference evidence="2" key="1">
    <citation type="submission" date="2024-04" db="EMBL/GenBank/DDBJ databases">
        <title>Salinicola lusitanus LLJ914,a marine bacterium isolated from the Okinawa Trough.</title>
        <authorList>
            <person name="Li J."/>
        </authorList>
    </citation>
    <scope>NUCLEOTIDE SEQUENCE [LARGE SCALE GENOMIC DNA]</scope>
</reference>
<organism evidence="1 2">
    <name type="scientific">Mugilogobius chulae</name>
    <name type="common">yellowstripe goby</name>
    <dbReference type="NCBI Taxonomy" id="88201"/>
    <lineage>
        <taxon>Eukaryota</taxon>
        <taxon>Metazoa</taxon>
        <taxon>Chordata</taxon>
        <taxon>Craniata</taxon>
        <taxon>Vertebrata</taxon>
        <taxon>Euteleostomi</taxon>
        <taxon>Actinopterygii</taxon>
        <taxon>Neopterygii</taxon>
        <taxon>Teleostei</taxon>
        <taxon>Neoteleostei</taxon>
        <taxon>Acanthomorphata</taxon>
        <taxon>Gobiaria</taxon>
        <taxon>Gobiiformes</taxon>
        <taxon>Gobioidei</taxon>
        <taxon>Gobiidae</taxon>
        <taxon>Gobionellinae</taxon>
        <taxon>Mugilogobius</taxon>
    </lineage>
</organism>
<gene>
    <name evidence="1" type="ORF">WMY93_000793</name>
</gene>